<dbReference type="PANTHER" id="PTHR45161">
    <property type="entry name" value="CYTOSKELETON-ASSOCIATED PROTEIN 4"/>
    <property type="match status" value="1"/>
</dbReference>
<keyword evidence="10" id="KW-1185">Reference proteome</keyword>
<dbReference type="GO" id="GO:0005737">
    <property type="term" value="C:cytoplasm"/>
    <property type="evidence" value="ECO:0007669"/>
    <property type="project" value="UniProtKB-SubCell"/>
</dbReference>
<evidence type="ECO:0000256" key="2">
    <source>
        <dbReference type="ARBA" id="ARBA00004496"/>
    </source>
</evidence>
<keyword evidence="5" id="KW-0597">Phosphoprotein</keyword>
<protein>
    <recommendedName>
        <fullName evidence="8">Cyclic nucleotide-binding domain-containing protein</fullName>
    </recommendedName>
</protein>
<evidence type="ECO:0000256" key="5">
    <source>
        <dbReference type="ARBA" id="ARBA00022553"/>
    </source>
</evidence>
<dbReference type="InterPro" id="IPR018490">
    <property type="entry name" value="cNMP-bd_dom_sf"/>
</dbReference>
<dbReference type="Proteomes" id="UP000005408">
    <property type="component" value="Unassembled WGS sequence"/>
</dbReference>
<evidence type="ECO:0000313" key="10">
    <source>
        <dbReference type="Proteomes" id="UP000005408"/>
    </source>
</evidence>
<evidence type="ECO:0000259" key="8">
    <source>
        <dbReference type="PROSITE" id="PS50042"/>
    </source>
</evidence>
<dbReference type="InterPro" id="IPR000595">
    <property type="entry name" value="cNMP-bd_dom"/>
</dbReference>
<accession>A0A8W8MTT8</accession>
<dbReference type="CDD" id="cd00038">
    <property type="entry name" value="CAP_ED"/>
    <property type="match status" value="1"/>
</dbReference>
<keyword evidence="6" id="KW-0472">Membrane</keyword>
<evidence type="ECO:0000256" key="3">
    <source>
        <dbReference type="ARBA" id="ARBA00022475"/>
    </source>
</evidence>
<dbReference type="InterPro" id="IPR014710">
    <property type="entry name" value="RmlC-like_jellyroll"/>
</dbReference>
<reference evidence="9" key="1">
    <citation type="submission" date="2022-08" db="UniProtKB">
        <authorList>
            <consortium name="EnsemblMetazoa"/>
        </authorList>
    </citation>
    <scope>IDENTIFICATION</scope>
    <source>
        <strain evidence="9">05x7-T-G4-1.051#20</strain>
    </source>
</reference>
<proteinExistence type="predicted"/>
<dbReference type="AlphaFoldDB" id="A0A8W8MTT8"/>
<keyword evidence="3" id="KW-1003">Cell membrane</keyword>
<evidence type="ECO:0000256" key="6">
    <source>
        <dbReference type="ARBA" id="ARBA00023136"/>
    </source>
</evidence>
<comment type="subcellular location">
    <subcellularLocation>
        <location evidence="1">Cell membrane</location>
    </subcellularLocation>
    <subcellularLocation>
        <location evidence="2">Cytoplasm</location>
    </subcellularLocation>
</comment>
<evidence type="ECO:0000256" key="4">
    <source>
        <dbReference type="ARBA" id="ARBA00022490"/>
    </source>
</evidence>
<evidence type="ECO:0000256" key="1">
    <source>
        <dbReference type="ARBA" id="ARBA00004236"/>
    </source>
</evidence>
<dbReference type="Gene3D" id="2.60.120.10">
    <property type="entry name" value="Jelly Rolls"/>
    <property type="match status" value="1"/>
</dbReference>
<evidence type="ECO:0000313" key="9">
    <source>
        <dbReference type="EnsemblMetazoa" id="G35051.1:cds"/>
    </source>
</evidence>
<organism evidence="9 10">
    <name type="scientific">Magallana gigas</name>
    <name type="common">Pacific oyster</name>
    <name type="synonym">Crassostrea gigas</name>
    <dbReference type="NCBI Taxonomy" id="29159"/>
    <lineage>
        <taxon>Eukaryota</taxon>
        <taxon>Metazoa</taxon>
        <taxon>Spiralia</taxon>
        <taxon>Lophotrochozoa</taxon>
        <taxon>Mollusca</taxon>
        <taxon>Bivalvia</taxon>
        <taxon>Autobranchia</taxon>
        <taxon>Pteriomorphia</taxon>
        <taxon>Ostreida</taxon>
        <taxon>Ostreoidea</taxon>
        <taxon>Ostreidae</taxon>
        <taxon>Magallana</taxon>
    </lineage>
</organism>
<keyword evidence="4" id="KW-0963">Cytoplasm</keyword>
<dbReference type="PROSITE" id="PS50042">
    <property type="entry name" value="CNMP_BINDING_3"/>
    <property type="match status" value="1"/>
</dbReference>
<feature type="domain" description="Cyclic nucleotide-binding" evidence="8">
    <location>
        <begin position="61"/>
        <end position="108"/>
    </location>
</feature>
<dbReference type="EnsemblMetazoa" id="G35051.1">
    <property type="protein sequence ID" value="G35051.1:cds"/>
    <property type="gene ID" value="G35051"/>
</dbReference>
<feature type="region of interest" description="Disordered" evidence="7">
    <location>
        <begin position="1"/>
        <end position="24"/>
    </location>
</feature>
<evidence type="ECO:0000256" key="7">
    <source>
        <dbReference type="SAM" id="MobiDB-lite"/>
    </source>
</evidence>
<dbReference type="SUPFAM" id="SSF51206">
    <property type="entry name" value="cAMP-binding domain-like"/>
    <property type="match status" value="1"/>
</dbReference>
<name>A0A8W8MTT8_MAGGI</name>
<dbReference type="GO" id="GO:0005886">
    <property type="term" value="C:plasma membrane"/>
    <property type="evidence" value="ECO:0007669"/>
    <property type="project" value="UniProtKB-SubCell"/>
</dbReference>
<dbReference type="PANTHER" id="PTHR45161:SF2">
    <property type="entry name" value="RAP GUANINE NUCLEOTIDE EXCHANGE FACTOR 2"/>
    <property type="match status" value="1"/>
</dbReference>
<sequence length="192" mass="21579">MYTTQYHRQSPGFVPSGQGEGRGKMVTHSDIQFIKCLQKFPHQRTDQDLDLVYSYLHGMEALSSLREPALRALCRTVRYEYHDANDILYCQGELSTCWYILLSGSVFIEGSMFLPRSSWARSVTAGCVTSHADQPCVQCSLVTVSLSASAGYSEAFTLSVRTYCRQMSGYPTDSSHYLPSFLDTSSVYINYP</sequence>